<keyword evidence="2" id="KW-1185">Reference proteome</keyword>
<evidence type="ECO:0000313" key="2">
    <source>
        <dbReference type="Proteomes" id="UP000247540"/>
    </source>
</evidence>
<dbReference type="EMBL" id="QJTC01000017">
    <property type="protein sequence ID" value="PYE75978.1"/>
    <property type="molecule type" value="Genomic_DNA"/>
</dbReference>
<name>A0A318SFG1_9BURK</name>
<dbReference type="AlphaFoldDB" id="A0A318SFG1"/>
<dbReference type="SUPFAM" id="SSF53254">
    <property type="entry name" value="Phosphoglycerate mutase-like"/>
    <property type="match status" value="1"/>
</dbReference>
<organism evidence="1 2">
    <name type="scientific">Xylophilus ampelinus</name>
    <dbReference type="NCBI Taxonomy" id="54067"/>
    <lineage>
        <taxon>Bacteria</taxon>
        <taxon>Pseudomonadati</taxon>
        <taxon>Pseudomonadota</taxon>
        <taxon>Betaproteobacteria</taxon>
        <taxon>Burkholderiales</taxon>
        <taxon>Xylophilus</taxon>
    </lineage>
</organism>
<reference evidence="1 2" key="1">
    <citation type="submission" date="2018-06" db="EMBL/GenBank/DDBJ databases">
        <title>Genomic Encyclopedia of Type Strains, Phase III (KMG-III): the genomes of soil and plant-associated and newly described type strains.</title>
        <authorList>
            <person name="Whitman W."/>
        </authorList>
    </citation>
    <scope>NUCLEOTIDE SEQUENCE [LARGE SCALE GENOMIC DNA]</scope>
    <source>
        <strain evidence="1 2">CECT 7646</strain>
    </source>
</reference>
<accession>A0A318SFG1</accession>
<dbReference type="Pfam" id="PF00300">
    <property type="entry name" value="His_Phos_1"/>
    <property type="match status" value="1"/>
</dbReference>
<sequence>MTRLWLVRHAVPLLAPGICYGRTDVPADPAATRRAAEALAAALPAGCRVVRSPLQRCTALADALHRLRPDLPSTPDPRLAEMDFGDWEGHAWDALGAERLDAWTADFAHHAPGGGESVQGFLARVAEAFDELGPSGEADVAWIAHAGVGRAARLLTAGVRQVARAGDWPKEGLAFGGWAVVELPAPAAGKASITPG</sequence>
<dbReference type="SMART" id="SM00855">
    <property type="entry name" value="PGAM"/>
    <property type="match status" value="1"/>
</dbReference>
<dbReference type="RefSeq" id="WP_110466138.1">
    <property type="nucleotide sequence ID" value="NZ_JAMOFZ010000017.1"/>
</dbReference>
<comment type="caution">
    <text evidence="1">The sequence shown here is derived from an EMBL/GenBank/DDBJ whole genome shotgun (WGS) entry which is preliminary data.</text>
</comment>
<proteinExistence type="predicted"/>
<dbReference type="OrthoDB" id="5296884at2"/>
<gene>
    <name evidence="1" type="ORF">DFQ15_11711</name>
</gene>
<dbReference type="InterPro" id="IPR013078">
    <property type="entry name" value="His_Pase_superF_clade-1"/>
</dbReference>
<evidence type="ECO:0000313" key="1">
    <source>
        <dbReference type="EMBL" id="PYE75978.1"/>
    </source>
</evidence>
<dbReference type="Gene3D" id="3.40.50.1240">
    <property type="entry name" value="Phosphoglycerate mutase-like"/>
    <property type="match status" value="1"/>
</dbReference>
<dbReference type="InterPro" id="IPR029033">
    <property type="entry name" value="His_PPase_superfam"/>
</dbReference>
<dbReference type="Proteomes" id="UP000247540">
    <property type="component" value="Unassembled WGS sequence"/>
</dbReference>
<protein>
    <submittedName>
        <fullName evidence="1">Alpha-ribazole phosphatase</fullName>
    </submittedName>
</protein>